<name>A0A087THC3_STEMI</name>
<organism evidence="1 2">
    <name type="scientific">Stegodyphus mimosarum</name>
    <name type="common">African social velvet spider</name>
    <dbReference type="NCBI Taxonomy" id="407821"/>
    <lineage>
        <taxon>Eukaryota</taxon>
        <taxon>Metazoa</taxon>
        <taxon>Ecdysozoa</taxon>
        <taxon>Arthropoda</taxon>
        <taxon>Chelicerata</taxon>
        <taxon>Arachnida</taxon>
        <taxon>Araneae</taxon>
        <taxon>Araneomorphae</taxon>
        <taxon>Entelegynae</taxon>
        <taxon>Eresoidea</taxon>
        <taxon>Eresidae</taxon>
        <taxon>Stegodyphus</taxon>
    </lineage>
</organism>
<proteinExistence type="predicted"/>
<dbReference type="AlphaFoldDB" id="A0A087THC3"/>
<gene>
    <name evidence="1" type="ORF">X975_24556</name>
</gene>
<evidence type="ECO:0000313" key="1">
    <source>
        <dbReference type="EMBL" id="KFM64512.1"/>
    </source>
</evidence>
<accession>A0A087THC3</accession>
<sequence length="122" mass="13893">MRLDNKLPKSVTYGIKNDVLKTNQYLARHVKEMSTRERQIQTDILKEKSSKIMKHDVRDHAVSVKVTDLSFLHHKKVTIHQAKTSHGGNFGDFISLTDISSSDTSFPDYTSTINSKISFSIK</sequence>
<dbReference type="EMBL" id="KK115231">
    <property type="protein sequence ID" value="KFM64512.1"/>
    <property type="molecule type" value="Genomic_DNA"/>
</dbReference>
<dbReference type="Proteomes" id="UP000054359">
    <property type="component" value="Unassembled WGS sequence"/>
</dbReference>
<evidence type="ECO:0000313" key="2">
    <source>
        <dbReference type="Proteomes" id="UP000054359"/>
    </source>
</evidence>
<reference evidence="1 2" key="1">
    <citation type="submission" date="2013-11" db="EMBL/GenBank/DDBJ databases">
        <title>Genome sequencing of Stegodyphus mimosarum.</title>
        <authorList>
            <person name="Bechsgaard J."/>
        </authorList>
    </citation>
    <scope>NUCLEOTIDE SEQUENCE [LARGE SCALE GENOMIC DNA]</scope>
</reference>
<feature type="non-terminal residue" evidence="1">
    <location>
        <position position="122"/>
    </location>
</feature>
<protein>
    <submittedName>
        <fullName evidence="1">Uncharacterized protein</fullName>
    </submittedName>
</protein>
<keyword evidence="2" id="KW-1185">Reference proteome</keyword>